<dbReference type="InterPro" id="IPR000055">
    <property type="entry name" value="Restrct_endonuc_typeI_TRD"/>
</dbReference>
<dbReference type="CDD" id="cd17262">
    <property type="entry name" value="RMtype1_S_Aco12261I-TRD2-CR2"/>
    <property type="match status" value="1"/>
</dbReference>
<dbReference type="CDD" id="cd17246">
    <property type="entry name" value="RMtype1_S_SonII-TRD2-CR2_like"/>
    <property type="match status" value="1"/>
</dbReference>
<feature type="domain" description="Type I restriction modification DNA specificity" evidence="5">
    <location>
        <begin position="258"/>
        <end position="339"/>
    </location>
</feature>
<evidence type="ECO:0000259" key="5">
    <source>
        <dbReference type="Pfam" id="PF01420"/>
    </source>
</evidence>
<comment type="caution">
    <text evidence="6">The sequence shown here is derived from an EMBL/GenBank/DDBJ whole genome shotgun (WGS) entry which is preliminary data.</text>
</comment>
<name>A0A4V3AWC1_MYCMU</name>
<dbReference type="Pfam" id="PF01420">
    <property type="entry name" value="Methylase_S"/>
    <property type="match status" value="2"/>
</dbReference>
<evidence type="ECO:0000256" key="2">
    <source>
        <dbReference type="ARBA" id="ARBA00022747"/>
    </source>
</evidence>
<sequence length="369" mass="41090">MSWPTALLGDVVEFLDHMRKPITASDRVEGPYPYYGANGQQGTVDGFIFDEPLLLLAEDGGHFDNPDRGIAYTVSGKTWVNNHAHVLRMSNRLDLRYASHVLVNRDVRKYITGTTRAKLTKSGAASIEIPLPPLDEQRRIAAILDLVDTLLAKCRESVVHHGDLVNSVFQEMFGNLPASRELSAGCLRITDGTHQSPKWTENGVPFLFITNITSGEIDFATKKFISEETWHELTRRSPIEVGDVLYSTVGVTYGIPAVVRTQQQFAFQRHIAHIKPDPAIFHPDFLATLLASPLVKRQADRVARGAAQPTVNLADIKNFEVPIPPYAQQEEFVKRLTAIRLVLKKSAAATDFLIELLASLRSRAFRGEL</sequence>
<proteinExistence type="inferred from homology"/>
<dbReference type="SUPFAM" id="SSF116734">
    <property type="entry name" value="DNA methylase specificity domain"/>
    <property type="match status" value="2"/>
</dbReference>
<evidence type="ECO:0000256" key="1">
    <source>
        <dbReference type="ARBA" id="ARBA00010923"/>
    </source>
</evidence>
<dbReference type="PANTHER" id="PTHR43140">
    <property type="entry name" value="TYPE-1 RESTRICTION ENZYME ECOKI SPECIFICITY PROTEIN"/>
    <property type="match status" value="1"/>
</dbReference>
<keyword evidence="2" id="KW-0680">Restriction system</keyword>
<keyword evidence="6" id="KW-0378">Hydrolase</keyword>
<evidence type="ECO:0000313" key="6">
    <source>
        <dbReference type="EMBL" id="TDK89632.1"/>
    </source>
</evidence>
<comment type="similarity">
    <text evidence="1">Belongs to the type-I restriction system S methylase family.</text>
</comment>
<dbReference type="GO" id="GO:0004519">
    <property type="term" value="F:endonuclease activity"/>
    <property type="evidence" value="ECO:0007669"/>
    <property type="project" value="UniProtKB-KW"/>
</dbReference>
<dbReference type="PANTHER" id="PTHR43140:SF1">
    <property type="entry name" value="TYPE I RESTRICTION ENZYME ECOKI SPECIFICITY SUBUNIT"/>
    <property type="match status" value="1"/>
</dbReference>
<accession>A0A4V3AWC1</accession>
<keyword evidence="6" id="KW-0540">Nuclease</keyword>
<comment type="subunit">
    <text evidence="4">The methyltransferase is composed of M and S polypeptides.</text>
</comment>
<protein>
    <submittedName>
        <fullName evidence="6">Restriction endonuclease subunit S</fullName>
    </submittedName>
</protein>
<evidence type="ECO:0000256" key="4">
    <source>
        <dbReference type="ARBA" id="ARBA00038652"/>
    </source>
</evidence>
<evidence type="ECO:0000313" key="7">
    <source>
        <dbReference type="Proteomes" id="UP000294929"/>
    </source>
</evidence>
<feature type="domain" description="Type I restriction modification DNA specificity" evidence="5">
    <location>
        <begin position="3"/>
        <end position="149"/>
    </location>
</feature>
<dbReference type="EMBL" id="SDLO01000008">
    <property type="protein sequence ID" value="TDK89632.1"/>
    <property type="molecule type" value="Genomic_DNA"/>
</dbReference>
<reference evidence="6 7" key="1">
    <citation type="submission" date="2019-01" db="EMBL/GenBank/DDBJ databases">
        <title>High-quality-draft genome sequences of five non-tuberculosis mycobacteriaceae isolated from a nosocomial environment.</title>
        <authorList>
            <person name="Tiago I."/>
            <person name="Alarico S."/>
            <person name="Pereira S.G."/>
            <person name="Coelho C."/>
            <person name="Maranha A."/>
            <person name="Empadinhas N."/>
        </authorList>
    </citation>
    <scope>NUCLEOTIDE SEQUENCE [LARGE SCALE GENOMIC DNA]</scope>
    <source>
        <strain evidence="6 7">24AIII</strain>
    </source>
</reference>
<dbReference type="Proteomes" id="UP000294929">
    <property type="component" value="Unassembled WGS sequence"/>
</dbReference>
<dbReference type="RefSeq" id="WP_133426796.1">
    <property type="nucleotide sequence ID" value="NZ_SDLO01000008.1"/>
</dbReference>
<keyword evidence="6" id="KW-0255">Endonuclease</keyword>
<gene>
    <name evidence="6" type="ORF">EUA03_12695</name>
</gene>
<evidence type="ECO:0000256" key="3">
    <source>
        <dbReference type="ARBA" id="ARBA00023125"/>
    </source>
</evidence>
<dbReference type="AlphaFoldDB" id="A0A4V3AWC1"/>
<keyword evidence="3" id="KW-0238">DNA-binding</keyword>
<dbReference type="InterPro" id="IPR051212">
    <property type="entry name" value="Type-I_RE_S_subunit"/>
</dbReference>
<dbReference type="Gene3D" id="3.90.220.20">
    <property type="entry name" value="DNA methylase specificity domains"/>
    <property type="match status" value="2"/>
</dbReference>
<dbReference type="GO" id="GO:0003677">
    <property type="term" value="F:DNA binding"/>
    <property type="evidence" value="ECO:0007669"/>
    <property type="project" value="UniProtKB-KW"/>
</dbReference>
<organism evidence="6 7">
    <name type="scientific">Mycolicibacterium mucogenicum</name>
    <name type="common">Mycobacterium mucogenicum</name>
    <dbReference type="NCBI Taxonomy" id="56689"/>
    <lineage>
        <taxon>Bacteria</taxon>
        <taxon>Bacillati</taxon>
        <taxon>Actinomycetota</taxon>
        <taxon>Actinomycetes</taxon>
        <taxon>Mycobacteriales</taxon>
        <taxon>Mycobacteriaceae</taxon>
        <taxon>Mycolicibacterium</taxon>
    </lineage>
</organism>
<dbReference type="GO" id="GO:0009307">
    <property type="term" value="P:DNA restriction-modification system"/>
    <property type="evidence" value="ECO:0007669"/>
    <property type="project" value="UniProtKB-KW"/>
</dbReference>
<dbReference type="InterPro" id="IPR044946">
    <property type="entry name" value="Restrct_endonuc_typeI_TRD_sf"/>
</dbReference>